<proteinExistence type="predicted"/>
<evidence type="ECO:0000256" key="1">
    <source>
        <dbReference type="SAM" id="Phobius"/>
    </source>
</evidence>
<gene>
    <name evidence="2" type="ORF">DMAD_03185</name>
</gene>
<sequence length="80" mass="9010">MALFSSIAAQFYTVSSYGQRLIDLSVSKSMAAHCQNWFDGPIRYQKDLLLIIIIISLDTCKTLVSIAYRFSAVMRQTVAK</sequence>
<feature type="transmembrane region" description="Helical" evidence="1">
    <location>
        <begin position="48"/>
        <end position="70"/>
    </location>
</feature>
<keyword evidence="1" id="KW-1133">Transmembrane helix</keyword>
<keyword evidence="3" id="KW-1185">Reference proteome</keyword>
<keyword evidence="2" id="KW-0675">Receptor</keyword>
<protein>
    <submittedName>
        <fullName evidence="2">Odorant receptor 49a</fullName>
    </submittedName>
</protein>
<keyword evidence="1" id="KW-0812">Transmembrane</keyword>
<accession>A0AAU9G9B0</accession>
<dbReference type="AlphaFoldDB" id="A0AAU9G9B0"/>
<name>A0AAU9G9B0_DROMD</name>
<evidence type="ECO:0000313" key="3">
    <source>
        <dbReference type="Proteomes" id="UP001500889"/>
    </source>
</evidence>
<reference evidence="2 3" key="1">
    <citation type="submission" date="2024-02" db="EMBL/GenBank/DDBJ databases">
        <title>A chromosome-level genome assembly of Drosophila madeirensis, a fruit fly species endemic to Madeira island.</title>
        <authorList>
            <person name="Tomihara K."/>
            <person name="Llopart A."/>
            <person name="Yamamoto D."/>
        </authorList>
    </citation>
    <scope>NUCLEOTIDE SEQUENCE [LARGE SCALE GENOMIC DNA]</scope>
    <source>
        <strain evidence="2 3">RF1</strain>
    </source>
</reference>
<organism evidence="2 3">
    <name type="scientific">Drosophila madeirensis</name>
    <name type="common">Fruit fly</name>
    <dbReference type="NCBI Taxonomy" id="30013"/>
    <lineage>
        <taxon>Eukaryota</taxon>
        <taxon>Metazoa</taxon>
        <taxon>Ecdysozoa</taxon>
        <taxon>Arthropoda</taxon>
        <taxon>Hexapoda</taxon>
        <taxon>Insecta</taxon>
        <taxon>Pterygota</taxon>
        <taxon>Neoptera</taxon>
        <taxon>Endopterygota</taxon>
        <taxon>Diptera</taxon>
        <taxon>Brachycera</taxon>
        <taxon>Muscomorpha</taxon>
        <taxon>Ephydroidea</taxon>
        <taxon>Drosophilidae</taxon>
        <taxon>Drosophila</taxon>
        <taxon>Sophophora</taxon>
    </lineage>
</organism>
<evidence type="ECO:0000313" key="2">
    <source>
        <dbReference type="EMBL" id="BFG04145.1"/>
    </source>
</evidence>
<dbReference type="EMBL" id="AP029267">
    <property type="protein sequence ID" value="BFG04145.1"/>
    <property type="molecule type" value="Genomic_DNA"/>
</dbReference>
<keyword evidence="1" id="KW-0472">Membrane</keyword>
<dbReference type="Proteomes" id="UP001500889">
    <property type="component" value="Chromosome E"/>
</dbReference>